<dbReference type="EMBL" id="PYNF01000004">
    <property type="protein sequence ID" value="PSV00002.1"/>
    <property type="molecule type" value="Genomic_DNA"/>
</dbReference>
<evidence type="ECO:0000313" key="2">
    <source>
        <dbReference type="Proteomes" id="UP000241426"/>
    </source>
</evidence>
<evidence type="ECO:0000313" key="1">
    <source>
        <dbReference type="EMBL" id="PSV00002.1"/>
    </source>
</evidence>
<gene>
    <name evidence="1" type="ORF">C9J27_07090</name>
</gene>
<name>A0A2T3KKG8_9GAMM</name>
<accession>A0A2T3KKG8</accession>
<comment type="caution">
    <text evidence="1">The sequence shown here is derived from an EMBL/GenBank/DDBJ whole genome shotgun (WGS) entry which is preliminary data.</text>
</comment>
<dbReference type="GeneID" id="29945211"/>
<dbReference type="RefSeq" id="WP_036790729.1">
    <property type="nucleotide sequence ID" value="NZ_LN794353.1"/>
</dbReference>
<reference evidence="1 2" key="1">
    <citation type="submission" date="2018-01" db="EMBL/GenBank/DDBJ databases">
        <title>Whole genome sequencing of Histamine producing bacteria.</title>
        <authorList>
            <person name="Butler K."/>
        </authorList>
    </citation>
    <scope>NUCLEOTIDE SEQUENCE [LARGE SCALE GENOMIC DNA]</scope>
    <source>
        <strain evidence="1 2">FS-7.2</strain>
    </source>
</reference>
<proteinExistence type="predicted"/>
<dbReference type="Proteomes" id="UP000241426">
    <property type="component" value="Unassembled WGS sequence"/>
</dbReference>
<organism evidence="1 2">
    <name type="scientific">Photobacterium kishitanii</name>
    <dbReference type="NCBI Taxonomy" id="318456"/>
    <lineage>
        <taxon>Bacteria</taxon>
        <taxon>Pseudomonadati</taxon>
        <taxon>Pseudomonadota</taxon>
        <taxon>Gammaproteobacteria</taxon>
        <taxon>Vibrionales</taxon>
        <taxon>Vibrionaceae</taxon>
        <taxon>Photobacterium</taxon>
    </lineage>
</organism>
<sequence>MDIITVFNGKQMVDPYGALVSDKNQTNNHWWDKERSRMKVSTFIVFETNIDKVVQDTYASLYF</sequence>
<dbReference type="AlphaFoldDB" id="A0A2T3KKG8"/>
<protein>
    <submittedName>
        <fullName evidence="1">Uncharacterized protein</fullName>
    </submittedName>
</protein>